<gene>
    <name evidence="2" type="ORF">CK556_02605</name>
</gene>
<evidence type="ECO:0000313" key="3">
    <source>
        <dbReference type="Proteomes" id="UP000232229"/>
    </source>
</evidence>
<dbReference type="Pfam" id="PF01872">
    <property type="entry name" value="RibD_C"/>
    <property type="match status" value="1"/>
</dbReference>
<dbReference type="GO" id="GO:0009231">
    <property type="term" value="P:riboflavin biosynthetic process"/>
    <property type="evidence" value="ECO:0007669"/>
    <property type="project" value="InterPro"/>
</dbReference>
<accession>A0A249SNN2</accession>
<proteinExistence type="predicted"/>
<protein>
    <submittedName>
        <fullName evidence="2">Dihydrofolate reductase</fullName>
    </submittedName>
</protein>
<dbReference type="InterPro" id="IPR050765">
    <property type="entry name" value="Riboflavin_Biosynth_HTPR"/>
</dbReference>
<dbReference type="InterPro" id="IPR002734">
    <property type="entry name" value="RibDG_C"/>
</dbReference>
<dbReference type="PANTHER" id="PTHR38011">
    <property type="entry name" value="DIHYDROFOLATE REDUCTASE FAMILY PROTEIN (AFU_ORTHOLOGUE AFUA_8G06820)"/>
    <property type="match status" value="1"/>
</dbReference>
<dbReference type="STRING" id="1336232.GCA_000518825_01193"/>
<organism evidence="2 3">
    <name type="scientific">Mesoplasma chauliocola</name>
    <dbReference type="NCBI Taxonomy" id="216427"/>
    <lineage>
        <taxon>Bacteria</taxon>
        <taxon>Bacillati</taxon>
        <taxon>Mycoplasmatota</taxon>
        <taxon>Mollicutes</taxon>
        <taxon>Entomoplasmatales</taxon>
        <taxon>Entomoplasmataceae</taxon>
        <taxon>Mesoplasma</taxon>
    </lineage>
</organism>
<dbReference type="AlphaFoldDB" id="A0A249SNN2"/>
<dbReference type="RefSeq" id="WP_027875555.1">
    <property type="nucleotide sequence ID" value="NZ_CP023173.1"/>
</dbReference>
<dbReference type="KEGG" id="mchc:CK556_02605"/>
<dbReference type="PANTHER" id="PTHR38011:SF11">
    <property type="entry name" value="2,5-DIAMINO-6-RIBOSYLAMINO-4(3H)-PYRIMIDINONE 5'-PHOSPHATE REDUCTASE"/>
    <property type="match status" value="1"/>
</dbReference>
<evidence type="ECO:0000313" key="2">
    <source>
        <dbReference type="EMBL" id="ASZ09230.1"/>
    </source>
</evidence>
<dbReference type="Proteomes" id="UP000232229">
    <property type="component" value="Chromosome"/>
</dbReference>
<dbReference type="EMBL" id="CP023173">
    <property type="protein sequence ID" value="ASZ09230.1"/>
    <property type="molecule type" value="Genomic_DNA"/>
</dbReference>
<sequence>MKKIILYIAQSIDGFIAEEDGKIDFLLNTDIDANAENKEDYSYSKLMKDIDTILMGRKTYSQISEELSPNDWPYNEKETIILTSKTIQNKKDIKFLNTDAIKLVNDLKIKKGKGIWILGGASVVNPLIENNLIDEYRITTIPIILGKGIYLFNQINKLKLKVETTEIINGLVYTVYTK</sequence>
<evidence type="ECO:0000259" key="1">
    <source>
        <dbReference type="Pfam" id="PF01872"/>
    </source>
</evidence>
<feature type="domain" description="Bacterial bifunctional deaminase-reductase C-terminal" evidence="1">
    <location>
        <begin position="3"/>
        <end position="166"/>
    </location>
</feature>
<reference evidence="2 3" key="1">
    <citation type="submission" date="2017-08" db="EMBL/GenBank/DDBJ databases">
        <title>Complete Genome Sequence of Mesoplasma chauliocola.</title>
        <authorList>
            <person name="Knight T.F.Jr."/>
            <person name="Citino T."/>
        </authorList>
    </citation>
    <scope>NUCLEOTIDE SEQUENCE [LARGE SCALE GENOMIC DNA]</scope>
    <source>
        <strain evidence="2 3">CHPA-2</strain>
    </source>
</reference>
<keyword evidence="3" id="KW-1185">Reference proteome</keyword>
<dbReference type="InterPro" id="IPR024072">
    <property type="entry name" value="DHFR-like_dom_sf"/>
</dbReference>
<dbReference type="GO" id="GO:0008703">
    <property type="term" value="F:5-amino-6-(5-phosphoribosylamino)uracil reductase activity"/>
    <property type="evidence" value="ECO:0007669"/>
    <property type="project" value="InterPro"/>
</dbReference>
<dbReference type="Gene3D" id="3.40.430.10">
    <property type="entry name" value="Dihydrofolate Reductase, subunit A"/>
    <property type="match status" value="1"/>
</dbReference>
<name>A0A249SNN2_9MOLU</name>
<dbReference type="SUPFAM" id="SSF53597">
    <property type="entry name" value="Dihydrofolate reductase-like"/>
    <property type="match status" value="1"/>
</dbReference>